<dbReference type="InterPro" id="IPR003660">
    <property type="entry name" value="HAMP_dom"/>
</dbReference>
<keyword evidence="12 14" id="KW-0902">Two-component regulatory system</keyword>
<evidence type="ECO:0000256" key="12">
    <source>
        <dbReference type="ARBA" id="ARBA00023012"/>
    </source>
</evidence>
<keyword evidence="6 14" id="KW-0808">Transferase</keyword>
<dbReference type="InterPro" id="IPR036097">
    <property type="entry name" value="HisK_dim/P_sf"/>
</dbReference>
<dbReference type="EMBL" id="BAABLD010000002">
    <property type="protein sequence ID" value="GAA5159114.1"/>
    <property type="molecule type" value="Genomic_DNA"/>
</dbReference>
<dbReference type="PANTHER" id="PTHR45436:SF15">
    <property type="entry name" value="SENSOR HISTIDINE KINASE CUSS"/>
    <property type="match status" value="1"/>
</dbReference>
<evidence type="ECO:0000313" key="18">
    <source>
        <dbReference type="Proteomes" id="UP001500547"/>
    </source>
</evidence>
<feature type="transmembrane region" description="Helical" evidence="14">
    <location>
        <begin position="188"/>
        <end position="208"/>
    </location>
</feature>
<name>A0ABP9QBC1_9RHOO</name>
<dbReference type="InterPro" id="IPR003594">
    <property type="entry name" value="HATPase_dom"/>
</dbReference>
<dbReference type="GO" id="GO:0016301">
    <property type="term" value="F:kinase activity"/>
    <property type="evidence" value="ECO:0007669"/>
    <property type="project" value="UniProtKB-KW"/>
</dbReference>
<keyword evidence="13 14" id="KW-0472">Membrane</keyword>
<keyword evidence="3 14" id="KW-1003">Cell membrane</keyword>
<dbReference type="InterPro" id="IPR048590">
    <property type="entry name" value="CusS-like_sensor"/>
</dbReference>
<evidence type="ECO:0000256" key="11">
    <source>
        <dbReference type="ARBA" id="ARBA00022989"/>
    </source>
</evidence>
<dbReference type="InterPro" id="IPR036890">
    <property type="entry name" value="HATPase_C_sf"/>
</dbReference>
<evidence type="ECO:0000256" key="5">
    <source>
        <dbReference type="ARBA" id="ARBA00022553"/>
    </source>
</evidence>
<dbReference type="SMART" id="SM00388">
    <property type="entry name" value="HisKA"/>
    <property type="match status" value="1"/>
</dbReference>
<dbReference type="Proteomes" id="UP001500547">
    <property type="component" value="Unassembled WGS sequence"/>
</dbReference>
<keyword evidence="5" id="KW-0597">Phosphoprotein</keyword>
<dbReference type="PROSITE" id="PS50109">
    <property type="entry name" value="HIS_KIN"/>
    <property type="match status" value="1"/>
</dbReference>
<protein>
    <recommendedName>
        <fullName evidence="14">Sensor protein</fullName>
        <ecNumber evidence="14">2.7.13.3</ecNumber>
    </recommendedName>
</protein>
<dbReference type="InterPro" id="IPR005467">
    <property type="entry name" value="His_kinase_dom"/>
</dbReference>
<dbReference type="Gene3D" id="1.10.287.130">
    <property type="match status" value="1"/>
</dbReference>
<evidence type="ECO:0000256" key="2">
    <source>
        <dbReference type="ARBA" id="ARBA00004429"/>
    </source>
</evidence>
<keyword evidence="7 14" id="KW-0812">Transmembrane</keyword>
<dbReference type="EC" id="2.7.13.3" evidence="14"/>
<dbReference type="InterPro" id="IPR050428">
    <property type="entry name" value="TCS_sensor_his_kinase"/>
</dbReference>
<dbReference type="Pfam" id="PF00512">
    <property type="entry name" value="HisKA"/>
    <property type="match status" value="1"/>
</dbReference>
<evidence type="ECO:0000256" key="14">
    <source>
        <dbReference type="RuleBase" id="RU364088"/>
    </source>
</evidence>
<dbReference type="SUPFAM" id="SSF55874">
    <property type="entry name" value="ATPase domain of HSP90 chaperone/DNA topoisomerase II/histidine kinase"/>
    <property type="match status" value="1"/>
</dbReference>
<keyword evidence="9 14" id="KW-0418">Kinase</keyword>
<evidence type="ECO:0000256" key="3">
    <source>
        <dbReference type="ARBA" id="ARBA00022475"/>
    </source>
</evidence>
<dbReference type="CDD" id="cd00075">
    <property type="entry name" value="HATPase"/>
    <property type="match status" value="1"/>
</dbReference>
<dbReference type="SMART" id="SM00387">
    <property type="entry name" value="HATPase_c"/>
    <property type="match status" value="1"/>
</dbReference>
<dbReference type="Gene3D" id="6.10.340.10">
    <property type="match status" value="1"/>
</dbReference>
<keyword evidence="11 14" id="KW-1133">Transmembrane helix</keyword>
<evidence type="ECO:0000259" key="15">
    <source>
        <dbReference type="PROSITE" id="PS50109"/>
    </source>
</evidence>
<comment type="subcellular location">
    <subcellularLocation>
        <location evidence="2">Cell inner membrane</location>
        <topology evidence="2">Multi-pass membrane protein</topology>
    </subcellularLocation>
</comment>
<dbReference type="SUPFAM" id="SSF158472">
    <property type="entry name" value="HAMP domain-like"/>
    <property type="match status" value="1"/>
</dbReference>
<dbReference type="InterPro" id="IPR004358">
    <property type="entry name" value="Sig_transdc_His_kin-like_C"/>
</dbReference>
<evidence type="ECO:0000313" key="17">
    <source>
        <dbReference type="EMBL" id="GAA5159114.1"/>
    </source>
</evidence>
<evidence type="ECO:0000256" key="4">
    <source>
        <dbReference type="ARBA" id="ARBA00022519"/>
    </source>
</evidence>
<dbReference type="NCBIfam" id="TIGR01386">
    <property type="entry name" value="cztS_silS_copS"/>
    <property type="match status" value="1"/>
</dbReference>
<evidence type="ECO:0000259" key="16">
    <source>
        <dbReference type="PROSITE" id="PS50885"/>
    </source>
</evidence>
<keyword evidence="8 14" id="KW-0547">Nucleotide-binding</keyword>
<feature type="domain" description="HAMP" evidence="16">
    <location>
        <begin position="210"/>
        <end position="263"/>
    </location>
</feature>
<feature type="domain" description="Histidine kinase" evidence="15">
    <location>
        <begin position="271"/>
        <end position="485"/>
    </location>
</feature>
<evidence type="ECO:0000256" key="8">
    <source>
        <dbReference type="ARBA" id="ARBA00022741"/>
    </source>
</evidence>
<keyword evidence="10 14" id="KW-0067">ATP-binding</keyword>
<evidence type="ECO:0000256" key="1">
    <source>
        <dbReference type="ARBA" id="ARBA00000085"/>
    </source>
</evidence>
<organism evidence="17 18">
    <name type="scientific">Viridibacterium curvum</name>
    <dbReference type="NCBI Taxonomy" id="1101404"/>
    <lineage>
        <taxon>Bacteria</taxon>
        <taxon>Pseudomonadati</taxon>
        <taxon>Pseudomonadota</taxon>
        <taxon>Betaproteobacteria</taxon>
        <taxon>Rhodocyclales</taxon>
        <taxon>Rhodocyclaceae</taxon>
        <taxon>Viridibacterium</taxon>
    </lineage>
</organism>
<comment type="catalytic activity">
    <reaction evidence="1 14">
        <text>ATP + protein L-histidine = ADP + protein N-phospho-L-histidine.</text>
        <dbReference type="EC" id="2.7.13.3"/>
    </reaction>
</comment>
<evidence type="ECO:0000256" key="13">
    <source>
        <dbReference type="ARBA" id="ARBA00023136"/>
    </source>
</evidence>
<comment type="caution">
    <text evidence="17">The sequence shown here is derived from an EMBL/GenBank/DDBJ whole genome shotgun (WGS) entry which is preliminary data.</text>
</comment>
<keyword evidence="4 14" id="KW-0997">Cell inner membrane</keyword>
<dbReference type="PANTHER" id="PTHR45436">
    <property type="entry name" value="SENSOR HISTIDINE KINASE YKOH"/>
    <property type="match status" value="1"/>
</dbReference>
<accession>A0ABP9QBC1</accession>
<dbReference type="Pfam" id="PF21085">
    <property type="entry name" value="CusS"/>
    <property type="match status" value="1"/>
</dbReference>
<gene>
    <name evidence="17" type="ORF">GCM10025770_04840</name>
</gene>
<dbReference type="InterPro" id="IPR006290">
    <property type="entry name" value="CztS_silS_copS"/>
</dbReference>
<proteinExistence type="predicted"/>
<dbReference type="CDD" id="cd00082">
    <property type="entry name" value="HisKA"/>
    <property type="match status" value="1"/>
</dbReference>
<dbReference type="Gene3D" id="3.30.565.10">
    <property type="entry name" value="Histidine kinase-like ATPase, C-terminal domain"/>
    <property type="match status" value="1"/>
</dbReference>
<evidence type="ECO:0000256" key="7">
    <source>
        <dbReference type="ARBA" id="ARBA00022692"/>
    </source>
</evidence>
<dbReference type="PROSITE" id="PS50885">
    <property type="entry name" value="HAMP"/>
    <property type="match status" value="1"/>
</dbReference>
<dbReference type="Pfam" id="PF02518">
    <property type="entry name" value="HATPase_c"/>
    <property type="match status" value="1"/>
</dbReference>
<evidence type="ECO:0000256" key="10">
    <source>
        <dbReference type="ARBA" id="ARBA00022840"/>
    </source>
</evidence>
<dbReference type="RefSeq" id="WP_345531233.1">
    <property type="nucleotide sequence ID" value="NZ_BAABLD010000002.1"/>
</dbReference>
<reference evidence="18" key="1">
    <citation type="journal article" date="2019" name="Int. J. Syst. Evol. Microbiol.">
        <title>The Global Catalogue of Microorganisms (GCM) 10K type strain sequencing project: providing services to taxonomists for standard genome sequencing and annotation.</title>
        <authorList>
            <consortium name="The Broad Institute Genomics Platform"/>
            <consortium name="The Broad Institute Genome Sequencing Center for Infectious Disease"/>
            <person name="Wu L."/>
            <person name="Ma J."/>
        </authorList>
    </citation>
    <scope>NUCLEOTIDE SEQUENCE [LARGE SCALE GENOMIC DNA]</scope>
    <source>
        <strain evidence="18">JCM 18715</strain>
    </source>
</reference>
<dbReference type="PRINTS" id="PR00344">
    <property type="entry name" value="BCTRLSENSOR"/>
</dbReference>
<dbReference type="SUPFAM" id="SSF47384">
    <property type="entry name" value="Homodimeric domain of signal transducing histidine kinase"/>
    <property type="match status" value="1"/>
</dbReference>
<keyword evidence="18" id="KW-1185">Reference proteome</keyword>
<comment type="function">
    <text evidence="14">Member of a two-component regulatory system.</text>
</comment>
<dbReference type="CDD" id="cd06225">
    <property type="entry name" value="HAMP"/>
    <property type="match status" value="1"/>
</dbReference>
<evidence type="ECO:0000256" key="9">
    <source>
        <dbReference type="ARBA" id="ARBA00022777"/>
    </source>
</evidence>
<dbReference type="InterPro" id="IPR003661">
    <property type="entry name" value="HisK_dim/P_dom"/>
</dbReference>
<evidence type="ECO:0000256" key="6">
    <source>
        <dbReference type="ARBA" id="ARBA00022679"/>
    </source>
</evidence>
<sequence length="486" mass="53102">MSLLQPARRPSLSLRLTLFFAAASTAVLLALGYMILRAVDRHFMEQDAALLEGKIALAQHALRSARSVADLAALPQKFDDSLIGHHGLVVAVIAADGSRLFASRDMQVPESLLAPEAALPEAEFEHLAHAGHAANIRTAQLSAWQTSAGNFRGLAVAMHTGVASMAPVTLIVATEISHHTDFLREFRVTLWVFVACAALLTGLLGWLLTRHALLPLQAMRRTAAEVTADNLHFRLPLADVPKELATLAESLNQMLARLEDSFRRLSDFSSDLAHELRTPVSNLMTHTQVALSQTRSAEEYRDVLYSNLEEFERLSSMVSELLFLAKADNGLMVPRHELVRLEDEMRKLFDFYEALAESAQLTLQVEGQGAVPGDGSMLRRALSNLLSNAVRHATPGTAIVVRIDDSDGTHVQLEIENQGETIAPEHLPRLFDRFYRADASRHRSSEGAGLGLAITHAIVVAHGGSLAVTSEDGVTRFTMRLPAPRP</sequence>
<feature type="transmembrane region" description="Helical" evidence="14">
    <location>
        <begin position="12"/>
        <end position="36"/>
    </location>
</feature>
<dbReference type="SMART" id="SM00304">
    <property type="entry name" value="HAMP"/>
    <property type="match status" value="1"/>
</dbReference>
<dbReference type="Pfam" id="PF00672">
    <property type="entry name" value="HAMP"/>
    <property type="match status" value="1"/>
</dbReference>